<name>A0A9Q0AN31_9PEZI</name>
<sequence length="950" mass="106948">MSFPKEESSSDRKEESPSSCKGEPPSDRKEETLLDCKEEVSSNCKEEAPSNCKGETRPDRKEEDPSDCNAERDGSAMSHNANYNYYGQFSGQSQSENDSKNANSNYHGFLNQGQSQHGSSNAVPLWPSQLLSSQTLPSQQGTGFGEVTWNQTMLASGPAVSLIPSDFFLDTEPDLHDSTGSSVLEAGSIVDLNGRTYQGYRENRYFLPNDPAEQDRLDFQHAGLTILLGDLLSWAPLPGPPKNVLDIGTGTGIWAIEFAQKYPESSIIGNDISMIQPENKPANCTFVQEDVEEPWLYPPGYFDYIHMRLMHSCLDHPRTVIQYAFESLAPGGWIEFHDTCPRVLDADGTAIKRTWDLMIEGAAAKGRNILVAPYYKQWLEEAGFVTVTEFKRPWPINDWPSNKRLRRAGMYMRRMLTDNARGITWKMLQSKGLSPLEIEQLVAQCKEEFQNTDIHGFWPFYIVYGRKPYDGETVDIDSKTTLAFRHTYGLTTCIAWYVNSENLTIITRALLQLELSRLIMLAPCRDRSHPTARFNPQKPGTTDDDRNLAPRSSSPNELGKLWRSYLQSQFSLPIQPDHIHGLRHVHGRANSAPYAGIDSHVAERAPNAAQVPSNRQRTAIFTGTNGGSQTSRLSTTPLPLPQVVLPDPEAGIHDVSGDSIAAPGSIQDLNGRTYQGYKPDRYYLPNDAAEQDRLDFQHAGTILLMDDQLSCAPITSPRYVLDIATGTGIWASEFAEQHPQSTVIGSDLTLIQPTPGLPNLSFVQEDAEEEWLYSYKFDYIHLRYVYTCFDDPRRVIKSAFENLNPGGWIEFQDGSPELRSAKGPRVLDHNPLKQLLDLAIEGSARLGRDILVSKHYKRWLEEAGFVDVVEMTLGLPINAWHSHPKLKKAGHYHSRMMLDNLRGISWKMLQGYGLSEFEIDDMVANVKPQYRDLSLKAYYPFWIVYGRKPF</sequence>
<dbReference type="GO" id="GO:0008168">
    <property type="term" value="F:methyltransferase activity"/>
    <property type="evidence" value="ECO:0007669"/>
    <property type="project" value="TreeGrafter"/>
</dbReference>
<dbReference type="Gene3D" id="3.40.50.150">
    <property type="entry name" value="Vaccinia Virus protein VP39"/>
    <property type="match status" value="2"/>
</dbReference>
<feature type="compositionally biased region" description="Basic and acidic residues" evidence="2">
    <location>
        <begin position="1"/>
        <end position="16"/>
    </location>
</feature>
<accession>A0A9Q0AN31</accession>
<dbReference type="Proteomes" id="UP000829685">
    <property type="component" value="Unassembled WGS sequence"/>
</dbReference>
<dbReference type="SUPFAM" id="SSF53335">
    <property type="entry name" value="S-adenosyl-L-methionine-dependent methyltransferases"/>
    <property type="match status" value="2"/>
</dbReference>
<feature type="compositionally biased region" description="Polar residues" evidence="2">
    <location>
        <begin position="77"/>
        <end position="122"/>
    </location>
</feature>
<feature type="region of interest" description="Disordered" evidence="2">
    <location>
        <begin position="529"/>
        <end position="556"/>
    </location>
</feature>
<dbReference type="AlphaFoldDB" id="A0A9Q0AN31"/>
<evidence type="ECO:0000256" key="1">
    <source>
        <dbReference type="ARBA" id="ARBA00038158"/>
    </source>
</evidence>
<organism evidence="3 4">
    <name type="scientific">Neoarthrinium moseri</name>
    <dbReference type="NCBI Taxonomy" id="1658444"/>
    <lineage>
        <taxon>Eukaryota</taxon>
        <taxon>Fungi</taxon>
        <taxon>Dikarya</taxon>
        <taxon>Ascomycota</taxon>
        <taxon>Pezizomycotina</taxon>
        <taxon>Sordariomycetes</taxon>
        <taxon>Xylariomycetidae</taxon>
        <taxon>Amphisphaeriales</taxon>
        <taxon>Apiosporaceae</taxon>
        <taxon>Neoarthrinium</taxon>
    </lineage>
</organism>
<dbReference type="Pfam" id="PF13489">
    <property type="entry name" value="Methyltransf_23"/>
    <property type="match status" value="2"/>
</dbReference>
<dbReference type="PANTHER" id="PTHR43591:SF102">
    <property type="entry name" value="S-ADENOSYL-L-METHIONINE-DEPENDENT METHYLTRANSFERASE"/>
    <property type="match status" value="1"/>
</dbReference>
<evidence type="ECO:0000313" key="3">
    <source>
        <dbReference type="EMBL" id="KAI1873562.1"/>
    </source>
</evidence>
<evidence type="ECO:0008006" key="5">
    <source>
        <dbReference type="Google" id="ProtNLM"/>
    </source>
</evidence>
<dbReference type="PANTHER" id="PTHR43591">
    <property type="entry name" value="METHYLTRANSFERASE"/>
    <property type="match status" value="1"/>
</dbReference>
<reference evidence="3" key="1">
    <citation type="submission" date="2021-03" db="EMBL/GenBank/DDBJ databases">
        <title>Revisited historic fungal species revealed as producer of novel bioactive compounds through whole genome sequencing and comparative genomics.</title>
        <authorList>
            <person name="Vignolle G.A."/>
            <person name="Hochenegger N."/>
            <person name="Mach R.L."/>
            <person name="Mach-Aigner A.R."/>
            <person name="Javad Rahimi M."/>
            <person name="Salim K.A."/>
            <person name="Chan C.M."/>
            <person name="Lim L.B.L."/>
            <person name="Cai F."/>
            <person name="Druzhinina I.S."/>
            <person name="U'Ren J.M."/>
            <person name="Derntl C."/>
        </authorList>
    </citation>
    <scope>NUCLEOTIDE SEQUENCE</scope>
    <source>
        <strain evidence="3">TUCIM 5799</strain>
    </source>
</reference>
<dbReference type="InterPro" id="IPR029063">
    <property type="entry name" value="SAM-dependent_MTases_sf"/>
</dbReference>
<comment type="caution">
    <text evidence="3">The sequence shown here is derived from an EMBL/GenBank/DDBJ whole genome shotgun (WGS) entry which is preliminary data.</text>
</comment>
<evidence type="ECO:0000313" key="4">
    <source>
        <dbReference type="Proteomes" id="UP000829685"/>
    </source>
</evidence>
<feature type="region of interest" description="Disordered" evidence="2">
    <location>
        <begin position="1"/>
        <end position="125"/>
    </location>
</feature>
<protein>
    <recommendedName>
        <fullName evidence="5">S-adenosyl-L-methionine-dependent methyltransferase</fullName>
    </recommendedName>
</protein>
<evidence type="ECO:0000256" key="2">
    <source>
        <dbReference type="SAM" id="MobiDB-lite"/>
    </source>
</evidence>
<proteinExistence type="inferred from homology"/>
<comment type="similarity">
    <text evidence="1">Belongs to the methyltransferase superfamily. LaeA methyltransferase family.</text>
</comment>
<dbReference type="CDD" id="cd02440">
    <property type="entry name" value="AdoMet_MTases"/>
    <property type="match status" value="2"/>
</dbReference>
<feature type="compositionally biased region" description="Basic and acidic residues" evidence="2">
    <location>
        <begin position="24"/>
        <end position="74"/>
    </location>
</feature>
<keyword evidence="4" id="KW-1185">Reference proteome</keyword>
<gene>
    <name evidence="3" type="ORF">JX265_005184</name>
</gene>
<dbReference type="EMBL" id="JAFIMR010000010">
    <property type="protein sequence ID" value="KAI1873562.1"/>
    <property type="molecule type" value="Genomic_DNA"/>
</dbReference>